<gene>
    <name evidence="1" type="ORF">GIB67_017419</name>
</gene>
<dbReference type="InterPro" id="IPR052867">
    <property type="entry name" value="ATP_Synthase_Subunit_6"/>
</dbReference>
<keyword evidence="2" id="KW-1185">Reference proteome</keyword>
<dbReference type="AlphaFoldDB" id="A0A7J7M4A3"/>
<accession>A0A7J7M4A3</accession>
<dbReference type="EMBL" id="JACGCM010001782">
    <property type="protein sequence ID" value="KAF6149686.1"/>
    <property type="molecule type" value="Genomic_DNA"/>
</dbReference>
<organism evidence="1 2">
    <name type="scientific">Kingdonia uniflora</name>
    <dbReference type="NCBI Taxonomy" id="39325"/>
    <lineage>
        <taxon>Eukaryota</taxon>
        <taxon>Viridiplantae</taxon>
        <taxon>Streptophyta</taxon>
        <taxon>Embryophyta</taxon>
        <taxon>Tracheophyta</taxon>
        <taxon>Spermatophyta</taxon>
        <taxon>Magnoliopsida</taxon>
        <taxon>Ranunculales</taxon>
        <taxon>Circaeasteraceae</taxon>
        <taxon>Kingdonia</taxon>
    </lineage>
</organism>
<evidence type="ECO:0000313" key="2">
    <source>
        <dbReference type="Proteomes" id="UP000541444"/>
    </source>
</evidence>
<protein>
    <submittedName>
        <fullName evidence="1">Uncharacterized protein</fullName>
    </submittedName>
</protein>
<dbReference type="Proteomes" id="UP000541444">
    <property type="component" value="Unassembled WGS sequence"/>
</dbReference>
<name>A0A7J7M4A3_9MAGN</name>
<reference evidence="1 2" key="1">
    <citation type="journal article" date="2020" name="IScience">
        <title>Genome Sequencing of the Endangered Kingdonia uniflora (Circaeasteraceae, Ranunculales) Reveals Potential Mechanisms of Evolutionary Specialization.</title>
        <authorList>
            <person name="Sun Y."/>
            <person name="Deng T."/>
            <person name="Zhang A."/>
            <person name="Moore M.J."/>
            <person name="Landis J.B."/>
            <person name="Lin N."/>
            <person name="Zhang H."/>
            <person name="Zhang X."/>
            <person name="Huang J."/>
            <person name="Zhang X."/>
            <person name="Sun H."/>
            <person name="Wang H."/>
        </authorList>
    </citation>
    <scope>NUCLEOTIDE SEQUENCE [LARGE SCALE GENOMIC DNA]</scope>
    <source>
        <strain evidence="1">TB1705</strain>
        <tissue evidence="1">Leaf</tissue>
    </source>
</reference>
<evidence type="ECO:0000313" key="1">
    <source>
        <dbReference type="EMBL" id="KAF6149686.1"/>
    </source>
</evidence>
<sequence>MRQFDPWPVFFKREGRRNWPFLVGFAITGSIITKISLGLTEEQAKNSAFVQRHNKRMCLVCGMGVHFASGCNCIELQCTNVMAIGSHHRKPVQTTIDWSSTALKYTFKIQMSDLMFHKMTSP</sequence>
<dbReference type="OrthoDB" id="15815at2759"/>
<dbReference type="PANTHER" id="PTHR34565:SF1">
    <property type="entry name" value="TRANSMEMBRANE PROTEIN"/>
    <property type="match status" value="1"/>
</dbReference>
<dbReference type="PANTHER" id="PTHR34565">
    <property type="entry name" value="TRANSMEMBRANE PROTEIN"/>
    <property type="match status" value="1"/>
</dbReference>
<comment type="caution">
    <text evidence="1">The sequence shown here is derived from an EMBL/GenBank/DDBJ whole genome shotgun (WGS) entry which is preliminary data.</text>
</comment>
<proteinExistence type="predicted"/>